<feature type="transmembrane region" description="Helical" evidence="12">
    <location>
        <begin position="447"/>
        <end position="465"/>
    </location>
</feature>
<dbReference type="GO" id="GO:0020037">
    <property type="term" value="F:heme binding"/>
    <property type="evidence" value="ECO:0007669"/>
    <property type="project" value="InterPro"/>
</dbReference>
<dbReference type="OrthoDB" id="2789670at2759"/>
<comment type="similarity">
    <text evidence="3">Belongs to the cytochrome P450 family.</text>
</comment>
<feature type="transmembrane region" description="Helical" evidence="12">
    <location>
        <begin position="274"/>
        <end position="293"/>
    </location>
</feature>
<dbReference type="PROSITE" id="PS01130">
    <property type="entry name" value="SLC26A"/>
    <property type="match status" value="1"/>
</dbReference>
<dbReference type="InterPro" id="IPR036396">
    <property type="entry name" value="Cyt_P450_sf"/>
</dbReference>
<comment type="subcellular location">
    <subcellularLocation>
        <location evidence="2">Membrane</location>
        <topology evidence="2">Multi-pass membrane protein</topology>
    </subcellularLocation>
</comment>
<feature type="transmembrane region" description="Helical" evidence="12">
    <location>
        <begin position="338"/>
        <end position="354"/>
    </location>
</feature>
<dbReference type="GO" id="GO:0016020">
    <property type="term" value="C:membrane"/>
    <property type="evidence" value="ECO:0007669"/>
    <property type="project" value="UniProtKB-SubCell"/>
</dbReference>
<reference evidence="14" key="1">
    <citation type="submission" date="2020-03" db="EMBL/GenBank/DDBJ databases">
        <title>Castanea mollissima Vanexum genome sequencing.</title>
        <authorList>
            <person name="Staton M."/>
        </authorList>
    </citation>
    <scope>NUCLEOTIDE SEQUENCE</scope>
    <source>
        <tissue evidence="14">Leaf</tissue>
    </source>
</reference>
<evidence type="ECO:0000256" key="9">
    <source>
        <dbReference type="ARBA" id="ARBA00023004"/>
    </source>
</evidence>
<keyword evidence="6" id="KW-0479">Metal-binding</keyword>
<dbReference type="Proteomes" id="UP000737018">
    <property type="component" value="Unassembled WGS sequence"/>
</dbReference>
<keyword evidence="8" id="KW-0560">Oxidoreductase</keyword>
<evidence type="ECO:0000256" key="6">
    <source>
        <dbReference type="ARBA" id="ARBA00022723"/>
    </source>
</evidence>
<comment type="caution">
    <text evidence="14">The sequence shown here is derived from an EMBL/GenBank/DDBJ whole genome shotgun (WGS) entry which is preliminary data.</text>
</comment>
<keyword evidence="15" id="KW-1185">Reference proteome</keyword>
<evidence type="ECO:0000259" key="13">
    <source>
        <dbReference type="Pfam" id="PF00916"/>
    </source>
</evidence>
<keyword evidence="10" id="KW-0503">Monooxygenase</keyword>
<evidence type="ECO:0000313" key="15">
    <source>
        <dbReference type="Proteomes" id="UP000737018"/>
    </source>
</evidence>
<evidence type="ECO:0000313" key="14">
    <source>
        <dbReference type="EMBL" id="KAF3972985.1"/>
    </source>
</evidence>
<evidence type="ECO:0000256" key="10">
    <source>
        <dbReference type="ARBA" id="ARBA00023033"/>
    </source>
</evidence>
<feature type="transmembrane region" description="Helical" evidence="12">
    <location>
        <begin position="400"/>
        <end position="418"/>
    </location>
</feature>
<dbReference type="InterPro" id="IPR011547">
    <property type="entry name" value="SLC26A/SulP_dom"/>
</dbReference>
<dbReference type="PANTHER" id="PTHR47955">
    <property type="entry name" value="CYTOCHROME P450 FAMILY 71 PROTEIN"/>
    <property type="match status" value="1"/>
</dbReference>
<dbReference type="InterPro" id="IPR002401">
    <property type="entry name" value="Cyt_P450_E_grp-I"/>
</dbReference>
<evidence type="ECO:0000256" key="1">
    <source>
        <dbReference type="ARBA" id="ARBA00001971"/>
    </source>
</evidence>
<dbReference type="GO" id="GO:0008271">
    <property type="term" value="F:secondary active sulfate transmembrane transporter activity"/>
    <property type="evidence" value="ECO:0007669"/>
    <property type="project" value="InterPro"/>
</dbReference>
<organism evidence="14 15">
    <name type="scientific">Castanea mollissima</name>
    <name type="common">Chinese chestnut</name>
    <dbReference type="NCBI Taxonomy" id="60419"/>
    <lineage>
        <taxon>Eukaryota</taxon>
        <taxon>Viridiplantae</taxon>
        <taxon>Streptophyta</taxon>
        <taxon>Embryophyta</taxon>
        <taxon>Tracheophyta</taxon>
        <taxon>Spermatophyta</taxon>
        <taxon>Magnoliopsida</taxon>
        <taxon>eudicotyledons</taxon>
        <taxon>Gunneridae</taxon>
        <taxon>Pentapetalae</taxon>
        <taxon>rosids</taxon>
        <taxon>fabids</taxon>
        <taxon>Fagales</taxon>
        <taxon>Fagaceae</taxon>
        <taxon>Castanea</taxon>
    </lineage>
</organism>
<evidence type="ECO:0000256" key="2">
    <source>
        <dbReference type="ARBA" id="ARBA00004141"/>
    </source>
</evidence>
<evidence type="ECO:0000256" key="11">
    <source>
        <dbReference type="ARBA" id="ARBA00023136"/>
    </source>
</evidence>
<evidence type="ECO:0000256" key="3">
    <source>
        <dbReference type="ARBA" id="ARBA00010617"/>
    </source>
</evidence>
<sequence length="466" mass="51953">MALDDIPIWLPLLLFLPLLLLMKKKMDDRSQNKCLPPSPPILPIIGNLHQLGELPHQSLCQLSKQYGPVMLLKLGGIPTVIISSAEAAREALKVHDLDCCSRPTFASSRRILSNYGAIAFAPYGDYWKEMRKSSVLELFSVKRVQSNQFIREEEVDLLVNSICHSSSSATPIDLSKKLSAFTANVSSRMAFGNFCGSDLDIERFREVVHEIEAMLGSFNPSEYFPFMGWIMDKFSRRFQRKKQEHEGIIDLLLRKEREQIKSGDARFTKQNIKAVLMVLFVGTVDSVTTTMIWAMTELAKNPRGISYAKLANLPPIVGLYSSFVPPLVYAVLGSSRDLAVGPVSIASLILGSMLRQEVSPNKDPLLFLQLAFSSTFFAGLFQASLGLLRLGFIIDFLSKATLIGFMAGVAITVSLQQLKSLLGITNFTKQMGLVPVLSSVFHNRKEWSWQTIVMGFCFLVLLLVFS</sequence>
<gene>
    <name evidence="14" type="ORF">CMV_003563</name>
</gene>
<accession>A0A8J4VW45</accession>
<evidence type="ECO:0000256" key="4">
    <source>
        <dbReference type="ARBA" id="ARBA00022617"/>
    </source>
</evidence>
<feature type="domain" description="SLC26A/SulP transporter" evidence="13">
    <location>
        <begin position="302"/>
        <end position="464"/>
    </location>
</feature>
<keyword evidence="11 12" id="KW-0472">Membrane</keyword>
<dbReference type="GO" id="GO:0005506">
    <property type="term" value="F:iron ion binding"/>
    <property type="evidence" value="ECO:0007669"/>
    <property type="project" value="InterPro"/>
</dbReference>
<evidence type="ECO:0000256" key="8">
    <source>
        <dbReference type="ARBA" id="ARBA00023002"/>
    </source>
</evidence>
<comment type="cofactor">
    <cofactor evidence="1">
        <name>heme</name>
        <dbReference type="ChEBI" id="CHEBI:30413"/>
    </cofactor>
</comment>
<protein>
    <recommendedName>
        <fullName evidence="13">SLC26A/SulP transporter domain-containing protein</fullName>
    </recommendedName>
</protein>
<dbReference type="PRINTS" id="PR00463">
    <property type="entry name" value="EP450I"/>
</dbReference>
<feature type="transmembrane region" description="Helical" evidence="12">
    <location>
        <begin position="313"/>
        <end position="331"/>
    </location>
</feature>
<dbReference type="GO" id="GO:0016705">
    <property type="term" value="F:oxidoreductase activity, acting on paired donors, with incorporation or reduction of molecular oxygen"/>
    <property type="evidence" value="ECO:0007669"/>
    <property type="project" value="InterPro"/>
</dbReference>
<keyword evidence="9" id="KW-0408">Iron</keyword>
<evidence type="ECO:0000256" key="7">
    <source>
        <dbReference type="ARBA" id="ARBA00022989"/>
    </source>
</evidence>
<dbReference type="SUPFAM" id="SSF48264">
    <property type="entry name" value="Cytochrome P450"/>
    <property type="match status" value="1"/>
</dbReference>
<evidence type="ECO:0000256" key="12">
    <source>
        <dbReference type="SAM" id="Phobius"/>
    </source>
</evidence>
<proteinExistence type="inferred from homology"/>
<dbReference type="Pfam" id="PF00916">
    <property type="entry name" value="Sulfate_transp"/>
    <property type="match status" value="1"/>
</dbReference>
<evidence type="ECO:0000256" key="5">
    <source>
        <dbReference type="ARBA" id="ARBA00022692"/>
    </source>
</evidence>
<keyword evidence="7 12" id="KW-1133">Transmembrane helix</keyword>
<keyword evidence="4" id="KW-0349">Heme</keyword>
<dbReference type="GO" id="GO:0004497">
    <property type="term" value="F:monooxygenase activity"/>
    <property type="evidence" value="ECO:0007669"/>
    <property type="project" value="UniProtKB-KW"/>
</dbReference>
<dbReference type="EMBL" id="JRKL02000288">
    <property type="protein sequence ID" value="KAF3972985.1"/>
    <property type="molecule type" value="Genomic_DNA"/>
</dbReference>
<dbReference type="AlphaFoldDB" id="A0A8J4VW45"/>
<keyword evidence="5 12" id="KW-0812">Transmembrane</keyword>
<name>A0A8J4VW45_9ROSI</name>
<feature type="transmembrane region" description="Helical" evidence="12">
    <location>
        <begin position="6"/>
        <end position="22"/>
    </location>
</feature>
<dbReference type="InterPro" id="IPR018045">
    <property type="entry name" value="S04_transporter_CS"/>
</dbReference>
<dbReference type="PANTHER" id="PTHR47955:SF19">
    <property type="entry name" value="CYTOCHROME P450 71A9-LIKE ISOFORM X1"/>
    <property type="match status" value="1"/>
</dbReference>
<dbReference type="Gene3D" id="1.10.630.10">
    <property type="entry name" value="Cytochrome P450"/>
    <property type="match status" value="1"/>
</dbReference>
<feature type="transmembrane region" description="Helical" evidence="12">
    <location>
        <begin position="366"/>
        <end position="388"/>
    </location>
</feature>